<dbReference type="OrthoDB" id="2446044at2759"/>
<gene>
    <name evidence="3" type="ORF">C2G38_1036342</name>
</gene>
<dbReference type="EMBL" id="QKWP01000327">
    <property type="protein sequence ID" value="RIB22043.1"/>
    <property type="molecule type" value="Genomic_DNA"/>
</dbReference>
<dbReference type="STRING" id="44941.A0A397VQ54"/>
<reference evidence="3 4" key="1">
    <citation type="submission" date="2018-06" db="EMBL/GenBank/DDBJ databases">
        <title>Comparative genomics reveals the genomic features of Rhizophagus irregularis, R. cerebriforme, R. diaphanum and Gigaspora rosea, and their symbiotic lifestyle signature.</title>
        <authorList>
            <person name="Morin E."/>
            <person name="San Clemente H."/>
            <person name="Chen E.C.H."/>
            <person name="De La Providencia I."/>
            <person name="Hainaut M."/>
            <person name="Kuo A."/>
            <person name="Kohler A."/>
            <person name="Murat C."/>
            <person name="Tang N."/>
            <person name="Roy S."/>
            <person name="Loubradou J."/>
            <person name="Henrissat B."/>
            <person name="Grigoriev I.V."/>
            <person name="Corradi N."/>
            <person name="Roux C."/>
            <person name="Martin F.M."/>
        </authorList>
    </citation>
    <scope>NUCLEOTIDE SEQUENCE [LARGE SCALE GENOMIC DNA]</scope>
    <source>
        <strain evidence="3 4">DAOM 194757</strain>
    </source>
</reference>
<dbReference type="Gene3D" id="3.30.565.10">
    <property type="entry name" value="Histidine kinase-like ATPase, C-terminal domain"/>
    <property type="match status" value="1"/>
</dbReference>
<dbReference type="PANTHER" id="PTHR43719:SF28">
    <property type="entry name" value="PEROXIDE STRESS-ACTIVATED HISTIDINE KINASE MAK1-RELATED"/>
    <property type="match status" value="1"/>
</dbReference>
<keyword evidence="4" id="KW-1185">Reference proteome</keyword>
<dbReference type="InterPro" id="IPR050956">
    <property type="entry name" value="2C_system_His_kinase"/>
</dbReference>
<dbReference type="PANTHER" id="PTHR43719">
    <property type="entry name" value="TWO-COMPONENT HISTIDINE KINASE"/>
    <property type="match status" value="1"/>
</dbReference>
<dbReference type="GO" id="GO:0016772">
    <property type="term" value="F:transferase activity, transferring phosphorus-containing groups"/>
    <property type="evidence" value="ECO:0007669"/>
    <property type="project" value="InterPro"/>
</dbReference>
<evidence type="ECO:0000259" key="2">
    <source>
        <dbReference type="Pfam" id="PF02518"/>
    </source>
</evidence>
<dbReference type="AlphaFoldDB" id="A0A397VQ54"/>
<dbReference type="SUPFAM" id="SSF55874">
    <property type="entry name" value="ATPase domain of HSP90 chaperone/DNA topoisomerase II/histidine kinase"/>
    <property type="match status" value="1"/>
</dbReference>
<dbReference type="Proteomes" id="UP000266673">
    <property type="component" value="Unassembled WGS sequence"/>
</dbReference>
<name>A0A397VQ54_9GLOM</name>
<evidence type="ECO:0000256" key="1">
    <source>
        <dbReference type="ARBA" id="ARBA00022553"/>
    </source>
</evidence>
<proteinExistence type="predicted"/>
<dbReference type="InterPro" id="IPR004358">
    <property type="entry name" value="Sig_transdc_His_kin-like_C"/>
</dbReference>
<organism evidence="3 4">
    <name type="scientific">Gigaspora rosea</name>
    <dbReference type="NCBI Taxonomy" id="44941"/>
    <lineage>
        <taxon>Eukaryota</taxon>
        <taxon>Fungi</taxon>
        <taxon>Fungi incertae sedis</taxon>
        <taxon>Mucoromycota</taxon>
        <taxon>Glomeromycotina</taxon>
        <taxon>Glomeromycetes</taxon>
        <taxon>Diversisporales</taxon>
        <taxon>Gigasporaceae</taxon>
        <taxon>Gigaspora</taxon>
    </lineage>
</organism>
<dbReference type="Pfam" id="PF02518">
    <property type="entry name" value="HATPase_c"/>
    <property type="match status" value="1"/>
</dbReference>
<sequence length="265" mass="30726">MQVLLKSSSDKDKNFIKLLIILSDTGIGMNSEFINNWQSNLKVDESKIMQQDGTGFGLLACKQLIEINGGKMGVESQLGKGSKFWFTWDVEIVQESYAQKTSKHYTNSSKILFDRLTNHSLKRTLLIHPFKNIRDAITICFKDCFNIDSFDTYNEGIKTAKYYKELYNRAPYYMPFININENYDDEVVKIALKLRELHDNNLLIILIVFSNATGRALLKRLIKKIGEKISGIFKPITPKKLLSHYFQNYIEENIINKEILNIFKE</sequence>
<feature type="domain" description="Histidine kinase/HSP90-like ATPase" evidence="2">
    <location>
        <begin position="17"/>
        <end position="91"/>
    </location>
</feature>
<keyword evidence="1" id="KW-0597">Phosphoprotein</keyword>
<evidence type="ECO:0000313" key="3">
    <source>
        <dbReference type="EMBL" id="RIB22043.1"/>
    </source>
</evidence>
<evidence type="ECO:0000313" key="4">
    <source>
        <dbReference type="Proteomes" id="UP000266673"/>
    </source>
</evidence>
<dbReference type="InterPro" id="IPR036890">
    <property type="entry name" value="HATPase_C_sf"/>
</dbReference>
<protein>
    <recommendedName>
        <fullName evidence="2">Histidine kinase/HSP90-like ATPase domain-containing protein</fullName>
    </recommendedName>
</protein>
<accession>A0A397VQ54</accession>
<dbReference type="InterPro" id="IPR003594">
    <property type="entry name" value="HATPase_dom"/>
</dbReference>
<comment type="caution">
    <text evidence="3">The sequence shown here is derived from an EMBL/GenBank/DDBJ whole genome shotgun (WGS) entry which is preliminary data.</text>
</comment>
<dbReference type="PRINTS" id="PR00344">
    <property type="entry name" value="BCTRLSENSOR"/>
</dbReference>